<dbReference type="EMBL" id="AP018227">
    <property type="protein sequence ID" value="BAY80841.1"/>
    <property type="molecule type" value="Genomic_DNA"/>
</dbReference>
<gene>
    <name evidence="2" type="ORF">NIES267_03060</name>
</gene>
<organism evidence="2 3">
    <name type="scientific">Calothrix parasitica NIES-267</name>
    <dbReference type="NCBI Taxonomy" id="1973488"/>
    <lineage>
        <taxon>Bacteria</taxon>
        <taxon>Bacillati</taxon>
        <taxon>Cyanobacteriota</taxon>
        <taxon>Cyanophyceae</taxon>
        <taxon>Nostocales</taxon>
        <taxon>Calotrichaceae</taxon>
        <taxon>Calothrix</taxon>
    </lineage>
</organism>
<sequence length="58" mass="6796">MPTEEQLKCLYTITCQLTFVMLQPIHLVYLDQRTLNLYILAGENEDIEFEVTIDGEVF</sequence>
<dbReference type="InterPro" id="IPR054181">
    <property type="entry name" value="DUF6888"/>
</dbReference>
<reference evidence="2 3" key="1">
    <citation type="submission" date="2017-06" db="EMBL/GenBank/DDBJ databases">
        <title>Genome sequencing of cyanobaciteial culture collection at National Institute for Environmental Studies (NIES).</title>
        <authorList>
            <person name="Hirose Y."/>
            <person name="Shimura Y."/>
            <person name="Fujisawa T."/>
            <person name="Nakamura Y."/>
            <person name="Kawachi M."/>
        </authorList>
    </citation>
    <scope>NUCLEOTIDE SEQUENCE [LARGE SCALE GENOMIC DNA]</scope>
    <source>
        <strain evidence="2 3">NIES-267</strain>
    </source>
</reference>
<evidence type="ECO:0000259" key="1">
    <source>
        <dbReference type="Pfam" id="PF21828"/>
    </source>
</evidence>
<dbReference type="Pfam" id="PF21828">
    <property type="entry name" value="DUF6888"/>
    <property type="match status" value="1"/>
</dbReference>
<dbReference type="AlphaFoldDB" id="A0A1Z4LHY7"/>
<evidence type="ECO:0000313" key="2">
    <source>
        <dbReference type="EMBL" id="BAY80841.1"/>
    </source>
</evidence>
<keyword evidence="3" id="KW-1185">Reference proteome</keyword>
<protein>
    <recommendedName>
        <fullName evidence="1">DUF6888 domain-containing protein</fullName>
    </recommendedName>
</protein>
<dbReference type="Proteomes" id="UP000218418">
    <property type="component" value="Chromosome"/>
</dbReference>
<feature type="domain" description="DUF6888" evidence="1">
    <location>
        <begin position="1"/>
        <end position="57"/>
    </location>
</feature>
<accession>A0A1Z4LHY7</accession>
<proteinExistence type="predicted"/>
<name>A0A1Z4LHY7_9CYAN</name>
<evidence type="ECO:0000313" key="3">
    <source>
        <dbReference type="Proteomes" id="UP000218418"/>
    </source>
</evidence>